<sequence>MATKNHNEQTSKSVASKASKILSNPKSTPAQKSVAASALTQAANKSSPIDFAVFAARSNSGGQADNNHLLTQLTFKARAAGLKVDQAALVYNENGRTKFFGSKSLVDYLAKRGVPCWTHKIDA</sequence>
<evidence type="ECO:0000313" key="2">
    <source>
        <dbReference type="EMBL" id="KAL0630179.1"/>
    </source>
</evidence>
<proteinExistence type="predicted"/>
<comment type="caution">
    <text evidence="2">The sequence shown here is derived from an EMBL/GenBank/DDBJ whole genome shotgun (WGS) entry which is preliminary data.</text>
</comment>
<gene>
    <name evidence="2" type="ORF">Q9L58_010975</name>
</gene>
<dbReference type="EMBL" id="JBBBZM010001019">
    <property type="protein sequence ID" value="KAL0630179.1"/>
    <property type="molecule type" value="Genomic_DNA"/>
</dbReference>
<protein>
    <submittedName>
        <fullName evidence="2">Uncharacterized protein</fullName>
    </submittedName>
</protein>
<dbReference type="Proteomes" id="UP001447188">
    <property type="component" value="Unassembled WGS sequence"/>
</dbReference>
<reference evidence="2 3" key="1">
    <citation type="submission" date="2024-02" db="EMBL/GenBank/DDBJ databases">
        <title>Discinaceae phylogenomics.</title>
        <authorList>
            <person name="Dirks A.C."/>
            <person name="James T.Y."/>
        </authorList>
    </citation>
    <scope>NUCLEOTIDE SEQUENCE [LARGE SCALE GENOMIC DNA]</scope>
    <source>
        <strain evidence="2 3">ACD0624</strain>
    </source>
</reference>
<feature type="compositionally biased region" description="Polar residues" evidence="1">
    <location>
        <begin position="10"/>
        <end position="31"/>
    </location>
</feature>
<organism evidence="2 3">
    <name type="scientific">Discina gigas</name>
    <dbReference type="NCBI Taxonomy" id="1032678"/>
    <lineage>
        <taxon>Eukaryota</taxon>
        <taxon>Fungi</taxon>
        <taxon>Dikarya</taxon>
        <taxon>Ascomycota</taxon>
        <taxon>Pezizomycotina</taxon>
        <taxon>Pezizomycetes</taxon>
        <taxon>Pezizales</taxon>
        <taxon>Discinaceae</taxon>
        <taxon>Discina</taxon>
    </lineage>
</organism>
<feature type="region of interest" description="Disordered" evidence="1">
    <location>
        <begin position="1"/>
        <end position="32"/>
    </location>
</feature>
<name>A0ABR3G2L4_9PEZI</name>
<evidence type="ECO:0000256" key="1">
    <source>
        <dbReference type="SAM" id="MobiDB-lite"/>
    </source>
</evidence>
<keyword evidence="3" id="KW-1185">Reference proteome</keyword>
<evidence type="ECO:0000313" key="3">
    <source>
        <dbReference type="Proteomes" id="UP001447188"/>
    </source>
</evidence>
<accession>A0ABR3G2L4</accession>